<gene>
    <name evidence="1" type="ORF">LCGC14_0423140</name>
</gene>
<protein>
    <submittedName>
        <fullName evidence="1">Uncharacterized protein</fullName>
    </submittedName>
</protein>
<reference evidence="1" key="1">
    <citation type="journal article" date="2015" name="Nature">
        <title>Complex archaea that bridge the gap between prokaryotes and eukaryotes.</title>
        <authorList>
            <person name="Spang A."/>
            <person name="Saw J.H."/>
            <person name="Jorgensen S.L."/>
            <person name="Zaremba-Niedzwiedzka K."/>
            <person name="Martijn J."/>
            <person name="Lind A.E."/>
            <person name="van Eijk R."/>
            <person name="Schleper C."/>
            <person name="Guy L."/>
            <person name="Ettema T.J."/>
        </authorList>
    </citation>
    <scope>NUCLEOTIDE SEQUENCE</scope>
</reference>
<evidence type="ECO:0000313" key="1">
    <source>
        <dbReference type="EMBL" id="KKN71271.1"/>
    </source>
</evidence>
<proteinExistence type="predicted"/>
<sequence length="60" mass="6988">MKEFEKWWSEQLCSNNDKYKTIAYCVWKAALGWALSNETSIAYSIPVVSADIIRKELDEN</sequence>
<accession>A0A0F9VCJ6</accession>
<dbReference type="AlphaFoldDB" id="A0A0F9VCJ6"/>
<organism evidence="1">
    <name type="scientific">marine sediment metagenome</name>
    <dbReference type="NCBI Taxonomy" id="412755"/>
    <lineage>
        <taxon>unclassified sequences</taxon>
        <taxon>metagenomes</taxon>
        <taxon>ecological metagenomes</taxon>
    </lineage>
</organism>
<name>A0A0F9VCJ6_9ZZZZ</name>
<comment type="caution">
    <text evidence="1">The sequence shown here is derived from an EMBL/GenBank/DDBJ whole genome shotgun (WGS) entry which is preliminary data.</text>
</comment>
<dbReference type="EMBL" id="LAZR01000387">
    <property type="protein sequence ID" value="KKN71271.1"/>
    <property type="molecule type" value="Genomic_DNA"/>
</dbReference>